<evidence type="ECO:0000313" key="2">
    <source>
        <dbReference type="Proteomes" id="UP000031563"/>
    </source>
</evidence>
<dbReference type="STRING" id="1221996.QY95_03359"/>
<gene>
    <name evidence="1" type="ORF">QY95_03359</name>
</gene>
<comment type="caution">
    <text evidence="1">The sequence shown here is derived from an EMBL/GenBank/DDBJ whole genome shotgun (WGS) entry which is preliminary data.</text>
</comment>
<keyword evidence="2" id="KW-1185">Reference proteome</keyword>
<organism evidence="1 2">
    <name type="scientific">Bacillus thermotolerans</name>
    <name type="common">Quasibacillus thermotolerans</name>
    <dbReference type="NCBI Taxonomy" id="1221996"/>
    <lineage>
        <taxon>Bacteria</taxon>
        <taxon>Bacillati</taxon>
        <taxon>Bacillota</taxon>
        <taxon>Bacilli</taxon>
        <taxon>Bacillales</taxon>
        <taxon>Bacillaceae</taxon>
        <taxon>Bacillus</taxon>
    </lineage>
</organism>
<reference evidence="1" key="1">
    <citation type="submission" date="2015-02" db="EMBL/GenBank/DDBJ databases">
        <title>Genome Assembly of Bacillaceae bacterium MTCC 8252.</title>
        <authorList>
            <person name="Verma A."/>
            <person name="Khatri I."/>
            <person name="Mual P."/>
            <person name="Subramanian S."/>
            <person name="Krishnamurthi S."/>
        </authorList>
    </citation>
    <scope>NUCLEOTIDE SEQUENCE [LARGE SCALE GENOMIC DNA]</scope>
    <source>
        <strain evidence="1">MTCC 8252</strain>
    </source>
</reference>
<evidence type="ECO:0000313" key="1">
    <source>
        <dbReference type="EMBL" id="KKB35701.1"/>
    </source>
</evidence>
<protein>
    <submittedName>
        <fullName evidence="1">Uncharacterized protein</fullName>
    </submittedName>
</protein>
<proteinExistence type="predicted"/>
<dbReference type="Proteomes" id="UP000031563">
    <property type="component" value="Unassembled WGS sequence"/>
</dbReference>
<accession>A0A0F5HQV6</accession>
<dbReference type="AlphaFoldDB" id="A0A0F5HQV6"/>
<dbReference type="EMBL" id="JWIR02000070">
    <property type="protein sequence ID" value="KKB35701.1"/>
    <property type="molecule type" value="Genomic_DNA"/>
</dbReference>
<name>A0A0F5HQV6_BACTR</name>
<sequence length="42" mass="5160">MGKPGNLRLFPFINKHLYQERFNMHIFDQVLSSRVSFFWTKE</sequence>